<keyword evidence="1 7" id="KW-0489">Methyltransferase</keyword>
<organism evidence="7 8">
    <name type="scientific">Erythrobacter ani</name>
    <dbReference type="NCBI Taxonomy" id="2827235"/>
    <lineage>
        <taxon>Bacteria</taxon>
        <taxon>Pseudomonadati</taxon>
        <taxon>Pseudomonadota</taxon>
        <taxon>Alphaproteobacteria</taxon>
        <taxon>Sphingomonadales</taxon>
        <taxon>Erythrobacteraceae</taxon>
        <taxon>Erythrobacter/Porphyrobacter group</taxon>
        <taxon>Erythrobacter</taxon>
    </lineage>
</organism>
<reference evidence="7 8" key="1">
    <citation type="submission" date="2021-04" db="EMBL/GenBank/DDBJ databases">
        <authorList>
            <person name="Pira H."/>
            <person name="Risdian C."/>
            <person name="Wink J."/>
        </authorList>
    </citation>
    <scope>NUCLEOTIDE SEQUENCE [LARGE SCALE GENOMIC DNA]</scope>
    <source>
        <strain evidence="7 8">WH131</strain>
    </source>
</reference>
<feature type="domain" description="Magnesium-protoporphyrin IX methyltransferase C-terminal" evidence="5">
    <location>
        <begin position="140"/>
        <end position="237"/>
    </location>
</feature>
<dbReference type="GO" id="GO:0046406">
    <property type="term" value="F:magnesium protoporphyrin IX methyltransferase activity"/>
    <property type="evidence" value="ECO:0007669"/>
    <property type="project" value="UniProtKB-EC"/>
</dbReference>
<proteinExistence type="predicted"/>
<accession>A0ABS6SN21</accession>
<keyword evidence="8" id="KW-1185">Reference proteome</keyword>
<name>A0ABS6SN21_9SPHN</name>
<dbReference type="PANTHER" id="PTHR43464">
    <property type="entry name" value="METHYLTRANSFERASE"/>
    <property type="match status" value="1"/>
</dbReference>
<dbReference type="RefSeq" id="WP_218317617.1">
    <property type="nucleotide sequence ID" value="NZ_JAGSPB010000002.1"/>
</dbReference>
<keyword evidence="2 7" id="KW-0808">Transferase</keyword>
<dbReference type="PANTHER" id="PTHR43464:SF19">
    <property type="entry name" value="UBIQUINONE BIOSYNTHESIS O-METHYLTRANSFERASE, MITOCHONDRIAL"/>
    <property type="match status" value="1"/>
</dbReference>
<evidence type="ECO:0000256" key="1">
    <source>
        <dbReference type="ARBA" id="ARBA00022603"/>
    </source>
</evidence>
<evidence type="ECO:0000313" key="8">
    <source>
        <dbReference type="Proteomes" id="UP000699975"/>
    </source>
</evidence>
<dbReference type="InterPro" id="IPR010940">
    <property type="entry name" value="Mg_prot_MeTrfase_C"/>
</dbReference>
<dbReference type="EC" id="2.1.1.11" evidence="4"/>
<comment type="caution">
    <text evidence="7">The sequence shown here is derived from an EMBL/GenBank/DDBJ whole genome shotgun (WGS) entry which is preliminary data.</text>
</comment>
<dbReference type="InterPro" id="IPR025714">
    <property type="entry name" value="Methyltranfer_dom"/>
</dbReference>
<evidence type="ECO:0000256" key="4">
    <source>
        <dbReference type="NCBIfam" id="TIGR02021"/>
    </source>
</evidence>
<dbReference type="GO" id="GO:0032259">
    <property type="term" value="P:methylation"/>
    <property type="evidence" value="ECO:0007669"/>
    <property type="project" value="UniProtKB-KW"/>
</dbReference>
<dbReference type="InterPro" id="IPR010251">
    <property type="entry name" value="Mg_prot_MeTrfase"/>
</dbReference>
<dbReference type="Proteomes" id="UP000699975">
    <property type="component" value="Unassembled WGS sequence"/>
</dbReference>
<sequence>MATRSPSAYEAGPYAERREALATYFDSTAKQAWIDLTSNAKVSGIRATVRAGREQMRATLLDWLPADLRRTRVLDAGCGTGALSIAAACRGGEVTGIDVASGLVDVARERTPSFIGHGRIDWMAGDMLDPSLGTFAHAVAMDSLIHYAPEDLVDAVEKLGERTTHSILFTFAPLTRLLGAMHTVGKVFPKNNRSPAIVPVSETELRARLGRLSGWKIGRTQRVSSGFYTSQALELVRRG</sequence>
<evidence type="ECO:0000313" key="7">
    <source>
        <dbReference type="EMBL" id="MBV7266384.1"/>
    </source>
</evidence>
<gene>
    <name evidence="7" type="primary">bchM</name>
    <name evidence="7" type="ORF">KCG45_09355</name>
</gene>
<evidence type="ECO:0000256" key="3">
    <source>
        <dbReference type="ARBA" id="ARBA00022691"/>
    </source>
</evidence>
<dbReference type="EMBL" id="JAGSPB010000002">
    <property type="protein sequence ID" value="MBV7266384.1"/>
    <property type="molecule type" value="Genomic_DNA"/>
</dbReference>
<dbReference type="Pfam" id="PF13847">
    <property type="entry name" value="Methyltransf_31"/>
    <property type="match status" value="1"/>
</dbReference>
<feature type="domain" description="Methyltransferase" evidence="6">
    <location>
        <begin position="71"/>
        <end position="111"/>
    </location>
</feature>
<evidence type="ECO:0000259" key="5">
    <source>
        <dbReference type="Pfam" id="PF07109"/>
    </source>
</evidence>
<evidence type="ECO:0000259" key="6">
    <source>
        <dbReference type="Pfam" id="PF13847"/>
    </source>
</evidence>
<dbReference type="NCBIfam" id="TIGR02021">
    <property type="entry name" value="BchM-ChlM"/>
    <property type="match status" value="1"/>
</dbReference>
<dbReference type="PROSITE" id="PS51556">
    <property type="entry name" value="SAM_MT_MG_PIX"/>
    <property type="match status" value="1"/>
</dbReference>
<evidence type="ECO:0000256" key="2">
    <source>
        <dbReference type="ARBA" id="ARBA00022679"/>
    </source>
</evidence>
<dbReference type="CDD" id="cd02440">
    <property type="entry name" value="AdoMet_MTases"/>
    <property type="match status" value="1"/>
</dbReference>
<dbReference type="Pfam" id="PF07109">
    <property type="entry name" value="Mg-por_mtran_C"/>
    <property type="match status" value="1"/>
</dbReference>
<keyword evidence="3" id="KW-0949">S-adenosyl-L-methionine</keyword>
<protein>
    <recommendedName>
        <fullName evidence="4">Magnesium protoporphyrin IX methyltransferase</fullName>
        <ecNumber evidence="4">2.1.1.11</ecNumber>
    </recommendedName>
</protein>